<keyword evidence="6" id="KW-0963">Cytoplasm</keyword>
<comment type="caution">
    <text evidence="12">The sequence shown here is derived from an EMBL/GenBank/DDBJ whole genome shotgun (WGS) entry which is preliminary data.</text>
</comment>
<evidence type="ECO:0000259" key="10">
    <source>
        <dbReference type="Pfam" id="PF03807"/>
    </source>
</evidence>
<comment type="similarity">
    <text evidence="1 6 9">Belongs to the pyrroline-5-carboxylate reductase family.</text>
</comment>
<dbReference type="Gene3D" id="1.10.3730.10">
    <property type="entry name" value="ProC C-terminal domain-like"/>
    <property type="match status" value="1"/>
</dbReference>
<evidence type="ECO:0000256" key="9">
    <source>
        <dbReference type="RuleBase" id="RU003903"/>
    </source>
</evidence>
<dbReference type="PANTHER" id="PTHR11645">
    <property type="entry name" value="PYRROLINE-5-CARBOXYLATE REDUCTASE"/>
    <property type="match status" value="1"/>
</dbReference>
<gene>
    <name evidence="6 12" type="primary">proC</name>
    <name evidence="12" type="ORF">H9882_01295</name>
</gene>
<comment type="catalytic activity">
    <reaction evidence="6 9">
        <text>L-proline + NADP(+) = (S)-1-pyrroline-5-carboxylate + NADPH + 2 H(+)</text>
        <dbReference type="Rhea" id="RHEA:14109"/>
        <dbReference type="ChEBI" id="CHEBI:15378"/>
        <dbReference type="ChEBI" id="CHEBI:17388"/>
        <dbReference type="ChEBI" id="CHEBI:57783"/>
        <dbReference type="ChEBI" id="CHEBI:58349"/>
        <dbReference type="ChEBI" id="CHEBI:60039"/>
        <dbReference type="EC" id="1.5.1.2"/>
    </reaction>
</comment>
<dbReference type="InterPro" id="IPR036291">
    <property type="entry name" value="NAD(P)-bd_dom_sf"/>
</dbReference>
<evidence type="ECO:0000259" key="11">
    <source>
        <dbReference type="Pfam" id="PF14748"/>
    </source>
</evidence>
<evidence type="ECO:0000256" key="5">
    <source>
        <dbReference type="ARBA" id="ARBA00058118"/>
    </source>
</evidence>
<dbReference type="InterPro" id="IPR008927">
    <property type="entry name" value="6-PGluconate_DH-like_C_sf"/>
</dbReference>
<dbReference type="InterPro" id="IPR000304">
    <property type="entry name" value="Pyrroline-COOH_reductase"/>
</dbReference>
<comment type="function">
    <text evidence="5 6">Catalyzes the reduction of 1-pyrroline-5-carboxylate (PCA) to L-proline.</text>
</comment>
<accession>A0A948T1C4</accession>
<sequence>MEYTFGFIGAGNMGGALAKAVTALPGQAVALTSRSQETARNLAAELGCAVCENNRALAEKSQVIVLGVKPHQMGQVLAEIEPVLREKTKPYLLVSMAAGLTLQSLAEKLGWEAPMVRIMPNTPVAVGQGLILYTANSQVQPNQLAWMTEGFQAAGRLEQIAEAQMDAASAVAGCGPAFGYLFLEALADGAVACGLPRQQALDFAAQMLLGAAEMVKQTGVHPGALKDAVCSPGGSTIAGVRALEKAGLRSAAMEAVIASFEKTKELAKQ</sequence>
<dbReference type="EC" id="1.5.1.2" evidence="6 7"/>
<evidence type="ECO:0000256" key="3">
    <source>
        <dbReference type="ARBA" id="ARBA00022857"/>
    </source>
</evidence>
<protein>
    <recommendedName>
        <fullName evidence="6 7">Pyrroline-5-carboxylate reductase</fullName>
        <shortName evidence="6">P5C reductase</shortName>
        <shortName evidence="6">P5CR</shortName>
        <ecNumber evidence="6 7">1.5.1.2</ecNumber>
    </recommendedName>
    <alternativeName>
        <fullName evidence="6">PCA reductase</fullName>
    </alternativeName>
</protein>
<keyword evidence="6 9" id="KW-0028">Amino-acid biosynthesis</keyword>
<dbReference type="GO" id="GO:0055129">
    <property type="term" value="P:L-proline biosynthetic process"/>
    <property type="evidence" value="ECO:0007669"/>
    <property type="project" value="UniProtKB-UniRule"/>
</dbReference>
<dbReference type="Pfam" id="PF14748">
    <property type="entry name" value="P5CR_dimer"/>
    <property type="match status" value="1"/>
</dbReference>
<feature type="binding site" evidence="8">
    <location>
        <begin position="8"/>
        <end position="13"/>
    </location>
    <ligand>
        <name>NADP(+)</name>
        <dbReference type="ChEBI" id="CHEBI:58349"/>
    </ligand>
</feature>
<evidence type="ECO:0000256" key="4">
    <source>
        <dbReference type="ARBA" id="ARBA00023002"/>
    </source>
</evidence>
<dbReference type="InterPro" id="IPR029036">
    <property type="entry name" value="P5CR_dimer"/>
</dbReference>
<evidence type="ECO:0000256" key="7">
    <source>
        <dbReference type="NCBIfam" id="TIGR00112"/>
    </source>
</evidence>
<dbReference type="PIRSF" id="PIRSF000193">
    <property type="entry name" value="Pyrrol-5-carb_rd"/>
    <property type="match status" value="1"/>
</dbReference>
<dbReference type="NCBIfam" id="TIGR00112">
    <property type="entry name" value="proC"/>
    <property type="match status" value="1"/>
</dbReference>
<evidence type="ECO:0000313" key="13">
    <source>
        <dbReference type="Proteomes" id="UP000713596"/>
    </source>
</evidence>
<proteinExistence type="inferred from homology"/>
<dbReference type="GO" id="GO:0004735">
    <property type="term" value="F:pyrroline-5-carboxylate reductase activity"/>
    <property type="evidence" value="ECO:0007669"/>
    <property type="project" value="UniProtKB-UniRule"/>
</dbReference>
<feature type="domain" description="Pyrroline-5-carboxylate reductase dimerisation" evidence="11">
    <location>
        <begin position="162"/>
        <end position="266"/>
    </location>
</feature>
<dbReference type="AlphaFoldDB" id="A0A948T1C4"/>
<dbReference type="InterPro" id="IPR028939">
    <property type="entry name" value="P5C_Rdtase_cat_N"/>
</dbReference>
<keyword evidence="4 6" id="KW-0560">Oxidoreductase</keyword>
<comment type="catalytic activity">
    <reaction evidence="6">
        <text>L-proline + NAD(+) = (S)-1-pyrroline-5-carboxylate + NADH + 2 H(+)</text>
        <dbReference type="Rhea" id="RHEA:14105"/>
        <dbReference type="ChEBI" id="CHEBI:15378"/>
        <dbReference type="ChEBI" id="CHEBI:17388"/>
        <dbReference type="ChEBI" id="CHEBI:57540"/>
        <dbReference type="ChEBI" id="CHEBI:57945"/>
        <dbReference type="ChEBI" id="CHEBI:60039"/>
        <dbReference type="EC" id="1.5.1.2"/>
    </reaction>
</comment>
<dbReference type="FunFam" id="1.10.3730.10:FF:000001">
    <property type="entry name" value="Pyrroline-5-carboxylate reductase"/>
    <property type="match status" value="1"/>
</dbReference>
<reference evidence="12" key="1">
    <citation type="journal article" date="2021" name="PeerJ">
        <title>Extensive microbial diversity within the chicken gut microbiome revealed by metagenomics and culture.</title>
        <authorList>
            <person name="Gilroy R."/>
            <person name="Ravi A."/>
            <person name="Getino M."/>
            <person name="Pursley I."/>
            <person name="Horton D.L."/>
            <person name="Alikhan N.F."/>
            <person name="Baker D."/>
            <person name="Gharbi K."/>
            <person name="Hall N."/>
            <person name="Watson M."/>
            <person name="Adriaenssens E.M."/>
            <person name="Foster-Nyarko E."/>
            <person name="Jarju S."/>
            <person name="Secka A."/>
            <person name="Antonio M."/>
            <person name="Oren A."/>
            <person name="Chaudhuri R.R."/>
            <person name="La Ragione R."/>
            <person name="Hildebrand F."/>
            <person name="Pallen M.J."/>
        </authorList>
    </citation>
    <scope>NUCLEOTIDE SEQUENCE</scope>
    <source>
        <strain evidence="12">B5_2728</strain>
    </source>
</reference>
<feature type="domain" description="Pyrroline-5-carboxylate reductase catalytic N-terminal" evidence="10">
    <location>
        <begin position="5"/>
        <end position="99"/>
    </location>
</feature>
<keyword evidence="3 6" id="KW-0521">NADP</keyword>
<dbReference type="PANTHER" id="PTHR11645:SF0">
    <property type="entry name" value="PYRROLINE-5-CARBOXYLATE REDUCTASE 3"/>
    <property type="match status" value="1"/>
</dbReference>
<dbReference type="EMBL" id="JAHLFP010000008">
    <property type="protein sequence ID" value="MBU3805529.1"/>
    <property type="molecule type" value="Genomic_DNA"/>
</dbReference>
<dbReference type="SUPFAM" id="SSF51735">
    <property type="entry name" value="NAD(P)-binding Rossmann-fold domains"/>
    <property type="match status" value="1"/>
</dbReference>
<comment type="pathway">
    <text evidence="6 9">Amino-acid biosynthesis; L-proline biosynthesis; L-proline from L-glutamate 5-semialdehyde: step 1/1.</text>
</comment>
<dbReference type="GO" id="GO:0005737">
    <property type="term" value="C:cytoplasm"/>
    <property type="evidence" value="ECO:0007669"/>
    <property type="project" value="UniProtKB-SubCell"/>
</dbReference>
<feature type="binding site" evidence="8">
    <location>
        <position position="33"/>
    </location>
    <ligand>
        <name>NADP(+)</name>
        <dbReference type="ChEBI" id="CHEBI:58349"/>
    </ligand>
</feature>
<keyword evidence="2 6" id="KW-0641">Proline biosynthesis</keyword>
<feature type="binding site" evidence="8">
    <location>
        <position position="54"/>
    </location>
    <ligand>
        <name>NADPH</name>
        <dbReference type="ChEBI" id="CHEBI:57783"/>
    </ligand>
</feature>
<dbReference type="Proteomes" id="UP000713596">
    <property type="component" value="Unassembled WGS sequence"/>
</dbReference>
<dbReference type="PROSITE" id="PS00521">
    <property type="entry name" value="P5CR"/>
    <property type="match status" value="1"/>
</dbReference>
<dbReference type="InterPro" id="IPR053790">
    <property type="entry name" value="P5CR-like_CS"/>
</dbReference>
<name>A0A948T1C4_9FIRM</name>
<dbReference type="Pfam" id="PF03807">
    <property type="entry name" value="F420_oxidored"/>
    <property type="match status" value="1"/>
</dbReference>
<dbReference type="HAMAP" id="MF_01925">
    <property type="entry name" value="P5C_reductase"/>
    <property type="match status" value="1"/>
</dbReference>
<dbReference type="Gene3D" id="3.40.50.720">
    <property type="entry name" value="NAD(P)-binding Rossmann-like Domain"/>
    <property type="match status" value="1"/>
</dbReference>
<dbReference type="SUPFAM" id="SSF48179">
    <property type="entry name" value="6-phosphogluconate dehydrogenase C-terminal domain-like"/>
    <property type="match status" value="1"/>
</dbReference>
<evidence type="ECO:0000256" key="1">
    <source>
        <dbReference type="ARBA" id="ARBA00005525"/>
    </source>
</evidence>
<evidence type="ECO:0000313" key="12">
    <source>
        <dbReference type="EMBL" id="MBU3805529.1"/>
    </source>
</evidence>
<organism evidence="12 13">
    <name type="scientific">Candidatus Allofournierella pullistercoris</name>
    <dbReference type="NCBI Taxonomy" id="2838597"/>
    <lineage>
        <taxon>Bacteria</taxon>
        <taxon>Bacillati</taxon>
        <taxon>Bacillota</taxon>
        <taxon>Clostridia</taxon>
        <taxon>Eubacteriales</taxon>
        <taxon>Oscillospiraceae</taxon>
        <taxon>Allofournierella</taxon>
    </lineage>
</organism>
<reference evidence="12" key="2">
    <citation type="submission" date="2021-04" db="EMBL/GenBank/DDBJ databases">
        <authorList>
            <person name="Gilroy R."/>
        </authorList>
    </citation>
    <scope>NUCLEOTIDE SEQUENCE</scope>
    <source>
        <strain evidence="12">B5_2728</strain>
    </source>
</reference>
<evidence type="ECO:0000256" key="8">
    <source>
        <dbReference type="PIRSR" id="PIRSR000193-1"/>
    </source>
</evidence>
<evidence type="ECO:0000256" key="6">
    <source>
        <dbReference type="HAMAP-Rule" id="MF_01925"/>
    </source>
</evidence>
<comment type="subcellular location">
    <subcellularLocation>
        <location evidence="6">Cytoplasm</location>
    </subcellularLocation>
</comment>
<evidence type="ECO:0000256" key="2">
    <source>
        <dbReference type="ARBA" id="ARBA00022650"/>
    </source>
</evidence>